<comment type="caution">
    <text evidence="7">The sequence shown here is derived from an EMBL/GenBank/DDBJ whole genome shotgun (WGS) entry which is preliminary data.</text>
</comment>
<comment type="cofactor">
    <cofactor evidence="2">
        <name>Mg(2+)</name>
        <dbReference type="ChEBI" id="CHEBI:18420"/>
    </cofactor>
</comment>
<evidence type="ECO:0000313" key="7">
    <source>
        <dbReference type="EMBL" id="OTF77416.1"/>
    </source>
</evidence>
<dbReference type="PANTHER" id="PTHR10169:SF38">
    <property type="entry name" value="DNA TOPOISOMERASE 2"/>
    <property type="match status" value="1"/>
</dbReference>
<dbReference type="GO" id="GO:0003677">
    <property type="term" value="F:DNA binding"/>
    <property type="evidence" value="ECO:0007669"/>
    <property type="project" value="UniProtKB-KW"/>
</dbReference>
<keyword evidence="8" id="KW-1185">Reference proteome</keyword>
<organism evidence="7 8">
    <name type="scientific">Euroglyphus maynei</name>
    <name type="common">Mayne's house dust mite</name>
    <dbReference type="NCBI Taxonomy" id="6958"/>
    <lineage>
        <taxon>Eukaryota</taxon>
        <taxon>Metazoa</taxon>
        <taxon>Ecdysozoa</taxon>
        <taxon>Arthropoda</taxon>
        <taxon>Chelicerata</taxon>
        <taxon>Arachnida</taxon>
        <taxon>Acari</taxon>
        <taxon>Acariformes</taxon>
        <taxon>Sarcoptiformes</taxon>
        <taxon>Astigmata</taxon>
        <taxon>Psoroptidia</taxon>
        <taxon>Analgoidea</taxon>
        <taxon>Pyroglyphidae</taxon>
        <taxon>Pyroglyphinae</taxon>
        <taxon>Euroglyphus</taxon>
    </lineage>
</organism>
<dbReference type="InterPro" id="IPR036890">
    <property type="entry name" value="HATPase_C_sf"/>
</dbReference>
<dbReference type="InterPro" id="IPR050634">
    <property type="entry name" value="DNA_Topoisomerase_II"/>
</dbReference>
<dbReference type="Proteomes" id="UP000194236">
    <property type="component" value="Unassembled WGS sequence"/>
</dbReference>
<dbReference type="GO" id="GO:0000712">
    <property type="term" value="P:resolution of meiotic recombination intermediates"/>
    <property type="evidence" value="ECO:0007669"/>
    <property type="project" value="TreeGrafter"/>
</dbReference>
<dbReference type="OrthoDB" id="6512928at2759"/>
<keyword evidence="5" id="KW-0238">DNA-binding</keyword>
<evidence type="ECO:0000256" key="5">
    <source>
        <dbReference type="ARBA" id="ARBA00023125"/>
    </source>
</evidence>
<evidence type="ECO:0000256" key="4">
    <source>
        <dbReference type="ARBA" id="ARBA00023029"/>
    </source>
</evidence>
<name>A0A1Y3BCX7_EURMA</name>
<evidence type="ECO:0000256" key="3">
    <source>
        <dbReference type="ARBA" id="ARBA00012895"/>
    </source>
</evidence>
<dbReference type="EMBL" id="MUJZ01032681">
    <property type="protein sequence ID" value="OTF77416.1"/>
    <property type="molecule type" value="Genomic_DNA"/>
</dbReference>
<keyword evidence="4" id="KW-0799">Topoisomerase</keyword>
<keyword evidence="6" id="KW-0413">Isomerase</keyword>
<accession>A0A1Y3BCX7</accession>
<dbReference type="GO" id="GO:0005634">
    <property type="term" value="C:nucleus"/>
    <property type="evidence" value="ECO:0007669"/>
    <property type="project" value="TreeGrafter"/>
</dbReference>
<dbReference type="AlphaFoldDB" id="A0A1Y3BCX7"/>
<dbReference type="GO" id="GO:0000819">
    <property type="term" value="P:sister chromatid segregation"/>
    <property type="evidence" value="ECO:0007669"/>
    <property type="project" value="TreeGrafter"/>
</dbReference>
<evidence type="ECO:0000256" key="6">
    <source>
        <dbReference type="ARBA" id="ARBA00023235"/>
    </source>
</evidence>
<evidence type="ECO:0000256" key="2">
    <source>
        <dbReference type="ARBA" id="ARBA00001946"/>
    </source>
</evidence>
<dbReference type="GO" id="GO:0003918">
    <property type="term" value="F:DNA topoisomerase type II (double strand cut, ATP-hydrolyzing) activity"/>
    <property type="evidence" value="ECO:0007669"/>
    <property type="project" value="UniProtKB-EC"/>
</dbReference>
<dbReference type="SUPFAM" id="SSF55874">
    <property type="entry name" value="ATPase domain of HSP90 chaperone/DNA topoisomerase II/histidine kinase"/>
    <property type="match status" value="1"/>
</dbReference>
<protein>
    <recommendedName>
        <fullName evidence="3">DNA topoisomerase (ATP-hydrolyzing)</fullName>
        <ecNumber evidence="3">5.6.2.2</ecNumber>
    </recommendedName>
</protein>
<dbReference type="PRINTS" id="PR00418">
    <property type="entry name" value="TPI2FAMILY"/>
</dbReference>
<dbReference type="EC" id="5.6.2.2" evidence="3"/>
<dbReference type="PANTHER" id="PTHR10169">
    <property type="entry name" value="DNA TOPOISOMERASE/GYRASE"/>
    <property type="match status" value="1"/>
</dbReference>
<proteinExistence type="predicted"/>
<dbReference type="Gene3D" id="3.30.565.10">
    <property type="entry name" value="Histidine kinase-like ATPase, C-terminal domain"/>
    <property type="match status" value="1"/>
</dbReference>
<evidence type="ECO:0000256" key="1">
    <source>
        <dbReference type="ARBA" id="ARBA00000185"/>
    </source>
</evidence>
<gene>
    <name evidence="7" type="ORF">BLA29_013662</name>
</gene>
<sequence length="115" mass="13181">MSCIRIDINSVDNEISIYNNGRGIPVVIHKEEKLYVPSLIFGHLLTSSNYNDTEKKVVGGRNGYGAKLCNIFSTMFKIETSSREYNNLFTQVWKDNMKVTEEPIIRQAKGEDFTR</sequence>
<feature type="non-terminal residue" evidence="7">
    <location>
        <position position="115"/>
    </location>
</feature>
<reference evidence="7 8" key="1">
    <citation type="submission" date="2017-03" db="EMBL/GenBank/DDBJ databases">
        <title>Genome Survey of Euroglyphus maynei.</title>
        <authorList>
            <person name="Arlian L.G."/>
            <person name="Morgan M.S."/>
            <person name="Rider S.D."/>
        </authorList>
    </citation>
    <scope>NUCLEOTIDE SEQUENCE [LARGE SCALE GENOMIC DNA]</scope>
    <source>
        <strain evidence="7">Arlian Lab</strain>
        <tissue evidence="7">Whole body</tissue>
    </source>
</reference>
<comment type="catalytic activity">
    <reaction evidence="1">
        <text>ATP-dependent breakage, passage and rejoining of double-stranded DNA.</text>
        <dbReference type="EC" id="5.6.2.2"/>
    </reaction>
</comment>
<evidence type="ECO:0000313" key="8">
    <source>
        <dbReference type="Proteomes" id="UP000194236"/>
    </source>
</evidence>